<gene>
    <name evidence="9" type="ORF">H9815_00095</name>
</gene>
<dbReference type="InterPro" id="IPR008928">
    <property type="entry name" value="6-hairpin_glycosidase_sf"/>
</dbReference>
<feature type="domain" description="Alpha-L-rhamnosidase C-terminal" evidence="8">
    <location>
        <begin position="657"/>
        <end position="719"/>
    </location>
</feature>
<evidence type="ECO:0000313" key="10">
    <source>
        <dbReference type="Proteomes" id="UP000824037"/>
    </source>
</evidence>
<dbReference type="Pfam" id="PF08531">
    <property type="entry name" value="Bac_rhamnosid_N"/>
    <property type="match status" value="1"/>
</dbReference>
<feature type="region of interest" description="Disordered" evidence="4">
    <location>
        <begin position="1"/>
        <end position="22"/>
    </location>
</feature>
<dbReference type="EC" id="3.2.1.40" evidence="2"/>
<evidence type="ECO:0000259" key="6">
    <source>
        <dbReference type="Pfam" id="PF08531"/>
    </source>
</evidence>
<evidence type="ECO:0000259" key="7">
    <source>
        <dbReference type="Pfam" id="PF17389"/>
    </source>
</evidence>
<dbReference type="Gene3D" id="2.60.420.10">
    <property type="entry name" value="Maltose phosphorylase, domain 3"/>
    <property type="match status" value="1"/>
</dbReference>
<feature type="domain" description="Alpha-L-rhamnosidase concanavalin-like" evidence="5">
    <location>
        <begin position="221"/>
        <end position="302"/>
    </location>
</feature>
<dbReference type="InterPro" id="IPR008902">
    <property type="entry name" value="Rhamnosid_concanavalin"/>
</dbReference>
<evidence type="ECO:0000259" key="5">
    <source>
        <dbReference type="Pfam" id="PF05592"/>
    </source>
</evidence>
<evidence type="ECO:0000256" key="2">
    <source>
        <dbReference type="ARBA" id="ARBA00012652"/>
    </source>
</evidence>
<dbReference type="Pfam" id="PF05592">
    <property type="entry name" value="Bac_rhamnosid"/>
    <property type="match status" value="1"/>
</dbReference>
<dbReference type="GO" id="GO:0005975">
    <property type="term" value="P:carbohydrate metabolic process"/>
    <property type="evidence" value="ECO:0007669"/>
    <property type="project" value="InterPro"/>
</dbReference>
<evidence type="ECO:0000313" key="9">
    <source>
        <dbReference type="EMBL" id="HIZ34151.1"/>
    </source>
</evidence>
<dbReference type="PANTHER" id="PTHR33307">
    <property type="entry name" value="ALPHA-RHAMNOSIDASE (EUROFUNG)"/>
    <property type="match status" value="1"/>
</dbReference>
<sequence>MTPLTSHGDWITHPAWASEDPPWEQPTLRTRWLFETPPERAVLHVLGLGVWHAQIGGTPVSDDVLEPGVSTFTARVSARSYDVTDLLRAGQNELVLQLGEGPAHVRKAPDRYTKFTGGTLGPRARVVLEIEDEAGRRLLGSDASWQARLGPTTLAHWYGGEDYDARLEPEGWGTAATGDAGWEPVAVLGGPADGPRPWARRAPAMRPFEILDPVEVIRHEHSFVAVFARNIAGIPQLDLDALTRGTTVRVRPAEYLGDGQVDQHSTGWPIVDTVTSAGIPTTWQPRFGYHGFQYLQIEQLDPAGTPVPPDPDRIRVRALPVMADNAPTGTLRLGDPVLQGIDDLITNAAQSNLMTVPTDCPHREKLGWLEQLHLVFEPLAVRWDILEHFSDMITHIVDAQTPTGHIPSIAPELVVFDFDWEPGFRDDVNWGGAIWHLPALLWRHYGTLEPAREAWDAGLRYLTYLERRAGEGLLGTGLGDWIALDESTPRPLVAGWGHARVLDSAAALSRALGHTGHEQRMQRRAAKIREQIATRYSEQLATGSQATAALLADSGALDEHSRARAVDRLLTLLREGDNQLTVGEIGLPAVLRTLVAAEEHEQIYAFVTQSAGPGYGQMLADGATALVEHWTGIRSRKSANHFMLGAIGTWFQESVAGLRQAPDGVGWRHAIISPRPLASVPSASLTFDSPAGTYALDWQQGTDALQLRLDVPSGAEATCEPPPGYTGTAEVRGPGRHEITYARRMR</sequence>
<dbReference type="Pfam" id="PF17389">
    <property type="entry name" value="Bac_rhamnosid6H"/>
    <property type="match status" value="1"/>
</dbReference>
<dbReference type="InterPro" id="IPR016007">
    <property type="entry name" value="Alpha_rhamnosid"/>
</dbReference>
<dbReference type="InterPro" id="IPR035396">
    <property type="entry name" value="Bac_rhamnosid6H"/>
</dbReference>
<dbReference type="Proteomes" id="UP000824037">
    <property type="component" value="Unassembled WGS sequence"/>
</dbReference>
<evidence type="ECO:0000256" key="4">
    <source>
        <dbReference type="SAM" id="MobiDB-lite"/>
    </source>
</evidence>
<dbReference type="InterPro" id="IPR012341">
    <property type="entry name" value="6hp_glycosidase-like_sf"/>
</dbReference>
<feature type="domain" description="Alpha-L-rhamnosidase six-hairpin glycosidase" evidence="7">
    <location>
        <begin position="328"/>
        <end position="655"/>
    </location>
</feature>
<comment type="catalytic activity">
    <reaction evidence="1">
        <text>Hydrolysis of terminal non-reducing alpha-L-rhamnose residues in alpha-L-rhamnosides.</text>
        <dbReference type="EC" id="3.2.1.40"/>
    </reaction>
</comment>
<dbReference type="Gene3D" id="1.50.10.10">
    <property type="match status" value="1"/>
</dbReference>
<dbReference type="PANTHER" id="PTHR33307:SF11">
    <property type="entry name" value="ALPHA-L-RHAMNOSIDASE"/>
    <property type="match status" value="1"/>
</dbReference>
<protein>
    <recommendedName>
        <fullName evidence="2">alpha-L-rhamnosidase</fullName>
        <ecNumber evidence="2">3.2.1.40</ecNumber>
    </recommendedName>
</protein>
<dbReference type="GO" id="GO:0030596">
    <property type="term" value="F:alpha-L-rhamnosidase activity"/>
    <property type="evidence" value="ECO:0007669"/>
    <property type="project" value="UniProtKB-EC"/>
</dbReference>
<dbReference type="SUPFAM" id="SSF48208">
    <property type="entry name" value="Six-hairpin glycosidases"/>
    <property type="match status" value="1"/>
</dbReference>
<dbReference type="Gene3D" id="2.60.120.260">
    <property type="entry name" value="Galactose-binding domain-like"/>
    <property type="match status" value="2"/>
</dbReference>
<dbReference type="InterPro" id="IPR013737">
    <property type="entry name" value="Bac_rhamnosid_N"/>
</dbReference>
<organism evidence="9 10">
    <name type="scientific">Candidatus Ruania gallistercoris</name>
    <dbReference type="NCBI Taxonomy" id="2838746"/>
    <lineage>
        <taxon>Bacteria</taxon>
        <taxon>Bacillati</taxon>
        <taxon>Actinomycetota</taxon>
        <taxon>Actinomycetes</taxon>
        <taxon>Micrococcales</taxon>
        <taxon>Ruaniaceae</taxon>
        <taxon>Ruania</taxon>
    </lineage>
</organism>
<dbReference type="AlphaFoldDB" id="A0A9D2EB88"/>
<evidence type="ECO:0000259" key="8">
    <source>
        <dbReference type="Pfam" id="PF17390"/>
    </source>
</evidence>
<dbReference type="Pfam" id="PF17390">
    <property type="entry name" value="Bac_rhamnosid_C"/>
    <property type="match status" value="1"/>
</dbReference>
<reference evidence="9" key="1">
    <citation type="journal article" date="2021" name="PeerJ">
        <title>Extensive microbial diversity within the chicken gut microbiome revealed by metagenomics and culture.</title>
        <authorList>
            <person name="Gilroy R."/>
            <person name="Ravi A."/>
            <person name="Getino M."/>
            <person name="Pursley I."/>
            <person name="Horton D.L."/>
            <person name="Alikhan N.F."/>
            <person name="Baker D."/>
            <person name="Gharbi K."/>
            <person name="Hall N."/>
            <person name="Watson M."/>
            <person name="Adriaenssens E.M."/>
            <person name="Foster-Nyarko E."/>
            <person name="Jarju S."/>
            <person name="Secka A."/>
            <person name="Antonio M."/>
            <person name="Oren A."/>
            <person name="Chaudhuri R.R."/>
            <person name="La Ragione R."/>
            <person name="Hildebrand F."/>
            <person name="Pallen M.J."/>
        </authorList>
    </citation>
    <scope>NUCLEOTIDE SEQUENCE</scope>
    <source>
        <strain evidence="9">ChiGjej4B4-7305</strain>
    </source>
</reference>
<evidence type="ECO:0000256" key="1">
    <source>
        <dbReference type="ARBA" id="ARBA00001445"/>
    </source>
</evidence>
<proteinExistence type="predicted"/>
<dbReference type="EMBL" id="DXBY01000003">
    <property type="protein sequence ID" value="HIZ34151.1"/>
    <property type="molecule type" value="Genomic_DNA"/>
</dbReference>
<reference evidence="9" key="2">
    <citation type="submission" date="2021-04" db="EMBL/GenBank/DDBJ databases">
        <authorList>
            <person name="Gilroy R."/>
        </authorList>
    </citation>
    <scope>NUCLEOTIDE SEQUENCE</scope>
    <source>
        <strain evidence="9">ChiGjej4B4-7305</strain>
    </source>
</reference>
<feature type="domain" description="Bacterial alpha-L-rhamnosidase N-terminal" evidence="6">
    <location>
        <begin position="38"/>
        <end position="192"/>
    </location>
</feature>
<accession>A0A9D2EB88</accession>
<name>A0A9D2EB88_9MICO</name>
<dbReference type="InterPro" id="IPR035398">
    <property type="entry name" value="Bac_rhamnosid_C"/>
</dbReference>
<keyword evidence="3 9" id="KW-0378">Hydrolase</keyword>
<comment type="caution">
    <text evidence="9">The sequence shown here is derived from an EMBL/GenBank/DDBJ whole genome shotgun (WGS) entry which is preliminary data.</text>
</comment>
<evidence type="ECO:0000256" key="3">
    <source>
        <dbReference type="ARBA" id="ARBA00022801"/>
    </source>
</evidence>